<evidence type="ECO:0000313" key="7">
    <source>
        <dbReference type="EMBL" id="MFC4527589.1"/>
    </source>
</evidence>
<dbReference type="Pfam" id="PF02852">
    <property type="entry name" value="Pyr_redox_dim"/>
    <property type="match status" value="1"/>
</dbReference>
<keyword evidence="4" id="KW-0274">FAD</keyword>
<comment type="cofactor">
    <cofactor evidence="1">
        <name>FAD</name>
        <dbReference type="ChEBI" id="CHEBI:57692"/>
    </cofactor>
</comment>
<gene>
    <name evidence="7" type="ORF">ACFO5W_13170</name>
</gene>
<dbReference type="InterPro" id="IPR036188">
    <property type="entry name" value="FAD/NAD-bd_sf"/>
</dbReference>
<dbReference type="Gene3D" id="3.30.390.30">
    <property type="match status" value="1"/>
</dbReference>
<accession>A0ABV9C3J5</accession>
<dbReference type="Pfam" id="PF07992">
    <property type="entry name" value="Pyr_redox_2"/>
    <property type="match status" value="1"/>
</dbReference>
<dbReference type="SUPFAM" id="SSF55424">
    <property type="entry name" value="FAD/NAD-linked reductases, dimerisation (C-terminal) domain"/>
    <property type="match status" value="1"/>
</dbReference>
<evidence type="ECO:0000313" key="8">
    <source>
        <dbReference type="Proteomes" id="UP001595961"/>
    </source>
</evidence>
<organism evidence="7 8">
    <name type="scientific">Dyella halodurans</name>
    <dbReference type="NCBI Taxonomy" id="1920171"/>
    <lineage>
        <taxon>Bacteria</taxon>
        <taxon>Pseudomonadati</taxon>
        <taxon>Pseudomonadota</taxon>
        <taxon>Gammaproteobacteria</taxon>
        <taxon>Lysobacterales</taxon>
        <taxon>Rhodanobacteraceae</taxon>
        <taxon>Dyella</taxon>
    </lineage>
</organism>
<name>A0ABV9C3J5_9GAMM</name>
<evidence type="ECO:0000256" key="1">
    <source>
        <dbReference type="ARBA" id="ARBA00001974"/>
    </source>
</evidence>
<dbReference type="Gene3D" id="3.50.50.60">
    <property type="entry name" value="FAD/NAD(P)-binding domain"/>
    <property type="match status" value="2"/>
</dbReference>
<dbReference type="PRINTS" id="PR00411">
    <property type="entry name" value="PNDRDTASEI"/>
</dbReference>
<dbReference type="EMBL" id="JBHSGA010000017">
    <property type="protein sequence ID" value="MFC4527589.1"/>
    <property type="molecule type" value="Genomic_DNA"/>
</dbReference>
<dbReference type="InterPro" id="IPR023753">
    <property type="entry name" value="FAD/NAD-binding_dom"/>
</dbReference>
<reference evidence="8" key="1">
    <citation type="journal article" date="2019" name="Int. J. Syst. Evol. Microbiol.">
        <title>The Global Catalogue of Microorganisms (GCM) 10K type strain sequencing project: providing services to taxonomists for standard genome sequencing and annotation.</title>
        <authorList>
            <consortium name="The Broad Institute Genomics Platform"/>
            <consortium name="The Broad Institute Genome Sequencing Center for Infectious Disease"/>
            <person name="Wu L."/>
            <person name="Ma J."/>
        </authorList>
    </citation>
    <scope>NUCLEOTIDE SEQUENCE [LARGE SCALE GENOMIC DNA]</scope>
    <source>
        <strain evidence="8">CCM 4481</strain>
    </source>
</reference>
<comment type="caution">
    <text evidence="7">The sequence shown here is derived from an EMBL/GenBank/DDBJ whole genome shotgun (WGS) entry which is preliminary data.</text>
</comment>
<evidence type="ECO:0000259" key="5">
    <source>
        <dbReference type="Pfam" id="PF02852"/>
    </source>
</evidence>
<evidence type="ECO:0000256" key="3">
    <source>
        <dbReference type="ARBA" id="ARBA00022630"/>
    </source>
</evidence>
<evidence type="ECO:0000256" key="4">
    <source>
        <dbReference type="ARBA" id="ARBA00022827"/>
    </source>
</evidence>
<dbReference type="SUPFAM" id="SSF51905">
    <property type="entry name" value="FAD/NAD(P)-binding domain"/>
    <property type="match status" value="1"/>
</dbReference>
<sequence length="507" mass="54796">MAKSFDASVVPSEDIYERDRAANVRPPSWVNPQPAARYQLAVIGGGPAGLVAAKTATALGAKVALIERERIGGACLNTGSVPSKAMIRTAQVYGDMRDAQRFGAQVPKGIEYDFAAVMERVRRIRAHMSGNDSAQQLVDQGIDVFFGEGSFVAADAIKVDGQVIRFGKAVIATGARVGIPDIPGLAEAQPLNSRTVFDITELPRRLLIIGGSPIGCELAQAFCRLGSKTTIVQDMPLFLGNEERDAAQILSDALARDGIEVRLNTTVAAVRIVGGEKLVDLVSDDYRNTIVVDVIGAGVGYAPNVQGLGLEAAGVDYDPKHGVRVDDFLCTSQPNIYAAGDVCLAHRYTHTAEASARIVVQNALFRGHERMSALVLPWCTYTDPEIAHVGLYVREANRLGIPIKTFTVPMHEVDRGVTDSEERGFVKIHVLERTDKILGATIVARHAGDMINEITLAIMAGIRLRTLAKVIHAYPTQAEAIQKAAEAYYRTRFSPRIQARFRGSLTR</sequence>
<feature type="domain" description="FAD/NAD(P)-binding" evidence="6">
    <location>
        <begin position="38"/>
        <end position="354"/>
    </location>
</feature>
<dbReference type="PANTHER" id="PTHR43014">
    <property type="entry name" value="MERCURIC REDUCTASE"/>
    <property type="match status" value="1"/>
</dbReference>
<dbReference type="RefSeq" id="WP_266150269.1">
    <property type="nucleotide sequence ID" value="NZ_CP064028.1"/>
</dbReference>
<evidence type="ECO:0000259" key="6">
    <source>
        <dbReference type="Pfam" id="PF07992"/>
    </source>
</evidence>
<dbReference type="InterPro" id="IPR016156">
    <property type="entry name" value="FAD/NAD-linked_Rdtase_dimer_sf"/>
</dbReference>
<dbReference type="InterPro" id="IPR004099">
    <property type="entry name" value="Pyr_nucl-diS_OxRdtase_dimer"/>
</dbReference>
<dbReference type="NCBIfam" id="NF004991">
    <property type="entry name" value="PRK06370.1-3"/>
    <property type="match status" value="1"/>
</dbReference>
<protein>
    <submittedName>
        <fullName evidence="7">Mercuric reductase</fullName>
    </submittedName>
</protein>
<dbReference type="PANTHER" id="PTHR43014:SF2">
    <property type="entry name" value="MERCURIC REDUCTASE"/>
    <property type="match status" value="1"/>
</dbReference>
<dbReference type="InterPro" id="IPR001100">
    <property type="entry name" value="Pyr_nuc-diS_OxRdtase"/>
</dbReference>
<dbReference type="Proteomes" id="UP001595961">
    <property type="component" value="Unassembled WGS sequence"/>
</dbReference>
<feature type="domain" description="Pyridine nucleotide-disulphide oxidoreductase dimerisation" evidence="5">
    <location>
        <begin position="377"/>
        <end position="485"/>
    </location>
</feature>
<dbReference type="PROSITE" id="PS50096">
    <property type="entry name" value="IQ"/>
    <property type="match status" value="1"/>
</dbReference>
<dbReference type="PRINTS" id="PR00368">
    <property type="entry name" value="FADPNR"/>
</dbReference>
<evidence type="ECO:0000256" key="2">
    <source>
        <dbReference type="ARBA" id="ARBA00007532"/>
    </source>
</evidence>
<keyword evidence="8" id="KW-1185">Reference proteome</keyword>
<dbReference type="PIRSF" id="PIRSF000350">
    <property type="entry name" value="Mercury_reductase_MerA"/>
    <property type="match status" value="1"/>
</dbReference>
<keyword evidence="3" id="KW-0285">Flavoprotein</keyword>
<comment type="similarity">
    <text evidence="2">Belongs to the class-I pyridine nucleotide-disulfide oxidoreductase family.</text>
</comment>
<proteinExistence type="inferred from homology"/>